<evidence type="ECO:0000256" key="11">
    <source>
        <dbReference type="ARBA" id="ARBA00023211"/>
    </source>
</evidence>
<dbReference type="PANTHER" id="PTHR10656">
    <property type="entry name" value="CELL FATE DETERMINING PROTEIN MAB21-RELATED"/>
    <property type="match status" value="1"/>
</dbReference>
<dbReference type="AlphaFoldDB" id="A0A3B0JP94"/>
<dbReference type="Proteomes" id="UP000268350">
    <property type="component" value="Unassembled WGS sequence"/>
</dbReference>
<dbReference type="GO" id="GO:0005525">
    <property type="term" value="F:GTP binding"/>
    <property type="evidence" value="ECO:0007669"/>
    <property type="project" value="UniProtKB-KW"/>
</dbReference>
<reference evidence="15" key="1">
    <citation type="submission" date="2018-01" db="EMBL/GenBank/DDBJ databases">
        <authorList>
            <person name="Alioto T."/>
            <person name="Alioto T."/>
        </authorList>
    </citation>
    <scope>NUCLEOTIDE SEQUENCE [LARGE SCALE GENOMIC DNA]</scope>
</reference>
<accession>A0A3B0JP94</accession>
<evidence type="ECO:0000256" key="5">
    <source>
        <dbReference type="ARBA" id="ARBA00022695"/>
    </source>
</evidence>
<gene>
    <name evidence="14" type="ORF">DGUA_6G002123</name>
</gene>
<comment type="similarity">
    <text evidence="3">Belongs to the mab-21 family.</text>
</comment>
<keyword evidence="15" id="KW-1185">Reference proteome</keyword>
<dbReference type="InterPro" id="IPR046906">
    <property type="entry name" value="Mab-21_HhH/H2TH-like"/>
</dbReference>
<dbReference type="SMART" id="SM01265">
    <property type="entry name" value="Mab-21"/>
    <property type="match status" value="1"/>
</dbReference>
<evidence type="ECO:0000256" key="6">
    <source>
        <dbReference type="ARBA" id="ARBA00022723"/>
    </source>
</evidence>
<evidence type="ECO:0000256" key="10">
    <source>
        <dbReference type="ARBA" id="ARBA00023134"/>
    </source>
</evidence>
<evidence type="ECO:0000256" key="1">
    <source>
        <dbReference type="ARBA" id="ARBA00001936"/>
    </source>
</evidence>
<evidence type="ECO:0000256" key="7">
    <source>
        <dbReference type="ARBA" id="ARBA00022741"/>
    </source>
</evidence>
<evidence type="ECO:0000256" key="4">
    <source>
        <dbReference type="ARBA" id="ARBA00022679"/>
    </source>
</evidence>
<proteinExistence type="inferred from homology"/>
<feature type="domain" description="Mab-21-like nucleotidyltransferase" evidence="12">
    <location>
        <begin position="1"/>
        <end position="186"/>
    </location>
</feature>
<comment type="cofactor">
    <cofactor evidence="2">
        <name>Mg(2+)</name>
        <dbReference type="ChEBI" id="CHEBI:18420"/>
    </cofactor>
</comment>
<dbReference type="OMA" id="PELNMLD"/>
<keyword evidence="7" id="KW-0547">Nucleotide-binding</keyword>
<dbReference type="Gene3D" id="1.10.1410.40">
    <property type="match status" value="1"/>
</dbReference>
<dbReference type="Pfam" id="PF03281">
    <property type="entry name" value="Mab-21"/>
    <property type="match status" value="1"/>
</dbReference>
<protein>
    <submittedName>
        <fullName evidence="14">Uncharacterized protein</fullName>
    </submittedName>
</protein>
<organism evidence="14 15">
    <name type="scientific">Drosophila guanche</name>
    <name type="common">Fruit fly</name>
    <dbReference type="NCBI Taxonomy" id="7266"/>
    <lineage>
        <taxon>Eukaryota</taxon>
        <taxon>Metazoa</taxon>
        <taxon>Ecdysozoa</taxon>
        <taxon>Arthropoda</taxon>
        <taxon>Hexapoda</taxon>
        <taxon>Insecta</taxon>
        <taxon>Pterygota</taxon>
        <taxon>Neoptera</taxon>
        <taxon>Endopterygota</taxon>
        <taxon>Diptera</taxon>
        <taxon>Brachycera</taxon>
        <taxon>Muscomorpha</taxon>
        <taxon>Ephydroidea</taxon>
        <taxon>Drosophilidae</taxon>
        <taxon>Drosophila</taxon>
        <taxon>Sophophora</taxon>
    </lineage>
</organism>
<keyword evidence="6" id="KW-0479">Metal-binding</keyword>
<dbReference type="Gene3D" id="3.30.460.90">
    <property type="match status" value="1"/>
</dbReference>
<evidence type="ECO:0000256" key="9">
    <source>
        <dbReference type="ARBA" id="ARBA00022842"/>
    </source>
</evidence>
<keyword evidence="9" id="KW-0460">Magnesium</keyword>
<dbReference type="InterPro" id="IPR046903">
    <property type="entry name" value="Mab-21-like_nuc_Trfase"/>
</dbReference>
<name>A0A3B0JP94_DROGU</name>
<sequence>MLKIAKPNEFDLVFKLGIPHSREIIVTRDSGMPGNVLLNMTRVLQLLENDRGVDQQNIHRLLKSLVNAQNFLVVEKMQSWLQSRFRRALNRLKHSIVVDGKASRLKYRICGPAHTLEVEGMDYSVDFVPAIRLDAEQNVFRSEQLNFFANIAYWEAIPKPFKNPLITESISFRSSHYKAEQAVLRGKHENCRNAIKYIKKFRDVKTNLHNLKSYFIKTLFLWKIRSEPDAYWHKPLTAILIDMFDELSECLCQGRLDFFWDPKLNMLDIYTTEQKLEMYRCVEGMPGKLRSAARDPTYRRLLTVLQAFSHKDESIAIPRCYPGKLYPKRLSNGSYTSPLEIKFHTMDQTIEIFQQGTTRDTSCRCLLPVVLRALNHKVCIASASSYPPKRNCVKRLTKSRPLMSSGLIIYKNENCELGVAGSLVNKNHLQY</sequence>
<evidence type="ECO:0000313" key="14">
    <source>
        <dbReference type="EMBL" id="SPP74481.1"/>
    </source>
</evidence>
<keyword evidence="4" id="KW-0808">Transferase</keyword>
<dbReference type="EMBL" id="OUUW01000001">
    <property type="protein sequence ID" value="SPP74481.1"/>
    <property type="molecule type" value="Genomic_DNA"/>
</dbReference>
<dbReference type="OrthoDB" id="7249367at2759"/>
<evidence type="ECO:0000256" key="8">
    <source>
        <dbReference type="ARBA" id="ARBA00022840"/>
    </source>
</evidence>
<keyword evidence="11" id="KW-0464">Manganese</keyword>
<dbReference type="PANTHER" id="PTHR10656:SF42">
    <property type="entry name" value="CYCLIC GMP-AMP SYNTHASE-LIKE PROTEIN-RELATED"/>
    <property type="match status" value="1"/>
</dbReference>
<dbReference type="GO" id="GO:0005524">
    <property type="term" value="F:ATP binding"/>
    <property type="evidence" value="ECO:0007669"/>
    <property type="project" value="UniProtKB-KW"/>
</dbReference>
<evidence type="ECO:0000256" key="3">
    <source>
        <dbReference type="ARBA" id="ARBA00008307"/>
    </source>
</evidence>
<comment type="cofactor">
    <cofactor evidence="1">
        <name>Mn(2+)</name>
        <dbReference type="ChEBI" id="CHEBI:29035"/>
    </cofactor>
</comment>
<evidence type="ECO:0000259" key="12">
    <source>
        <dbReference type="Pfam" id="PF03281"/>
    </source>
</evidence>
<dbReference type="Pfam" id="PF20266">
    <property type="entry name" value="Mab-21_C"/>
    <property type="match status" value="1"/>
</dbReference>
<feature type="domain" description="Mab-21-like HhH/H2TH-like" evidence="13">
    <location>
        <begin position="191"/>
        <end position="283"/>
    </location>
</feature>
<evidence type="ECO:0000256" key="2">
    <source>
        <dbReference type="ARBA" id="ARBA00001946"/>
    </source>
</evidence>
<dbReference type="InterPro" id="IPR024810">
    <property type="entry name" value="MAB21L/cGLR"/>
</dbReference>
<keyword evidence="8" id="KW-0067">ATP-binding</keyword>
<dbReference type="GO" id="GO:0046872">
    <property type="term" value="F:metal ion binding"/>
    <property type="evidence" value="ECO:0007669"/>
    <property type="project" value="UniProtKB-KW"/>
</dbReference>
<evidence type="ECO:0000259" key="13">
    <source>
        <dbReference type="Pfam" id="PF20266"/>
    </source>
</evidence>
<keyword evidence="5" id="KW-0548">Nucleotidyltransferase</keyword>
<keyword evidence="10" id="KW-0342">GTP-binding</keyword>
<dbReference type="GO" id="GO:0016779">
    <property type="term" value="F:nucleotidyltransferase activity"/>
    <property type="evidence" value="ECO:0007669"/>
    <property type="project" value="UniProtKB-KW"/>
</dbReference>
<evidence type="ECO:0000313" key="15">
    <source>
        <dbReference type="Proteomes" id="UP000268350"/>
    </source>
</evidence>